<gene>
    <name evidence="2" type="ORF">EAH78_18430</name>
</gene>
<protein>
    <recommendedName>
        <fullName evidence="4">Recombinase RecT</fullName>
    </recommendedName>
</protein>
<evidence type="ECO:0000313" key="3">
    <source>
        <dbReference type="Proteomes" id="UP000317933"/>
    </source>
</evidence>
<accession>A0A502HNG4</accession>
<dbReference type="Pfam" id="PF03837">
    <property type="entry name" value="RecT"/>
    <property type="match status" value="1"/>
</dbReference>
<dbReference type="AlphaFoldDB" id="A0A502HNG4"/>
<organism evidence="2 3">
    <name type="scientific">Pseudomonas arsenicoxydans</name>
    <dbReference type="NCBI Taxonomy" id="702115"/>
    <lineage>
        <taxon>Bacteria</taxon>
        <taxon>Pseudomonadati</taxon>
        <taxon>Pseudomonadota</taxon>
        <taxon>Gammaproteobacteria</taxon>
        <taxon>Pseudomonadales</taxon>
        <taxon>Pseudomonadaceae</taxon>
        <taxon>Pseudomonas</taxon>
    </lineage>
</organism>
<feature type="region of interest" description="Disordered" evidence="1">
    <location>
        <begin position="226"/>
        <end position="261"/>
    </location>
</feature>
<dbReference type="Proteomes" id="UP000317933">
    <property type="component" value="Unassembled WGS sequence"/>
</dbReference>
<dbReference type="GO" id="GO:0003677">
    <property type="term" value="F:DNA binding"/>
    <property type="evidence" value="ECO:0007669"/>
    <property type="project" value="InterPro"/>
</dbReference>
<evidence type="ECO:0000256" key="1">
    <source>
        <dbReference type="SAM" id="MobiDB-lite"/>
    </source>
</evidence>
<evidence type="ECO:0000313" key="2">
    <source>
        <dbReference type="EMBL" id="TPG76339.1"/>
    </source>
</evidence>
<evidence type="ECO:0008006" key="4">
    <source>
        <dbReference type="Google" id="ProtNLM"/>
    </source>
</evidence>
<dbReference type="InterPro" id="IPR018330">
    <property type="entry name" value="RecT_fam"/>
</dbReference>
<dbReference type="EMBL" id="RCZE01000008">
    <property type="protein sequence ID" value="TPG76339.1"/>
    <property type="molecule type" value="Genomic_DNA"/>
</dbReference>
<dbReference type="GO" id="GO:0006259">
    <property type="term" value="P:DNA metabolic process"/>
    <property type="evidence" value="ECO:0007669"/>
    <property type="project" value="InterPro"/>
</dbReference>
<name>A0A502HNG4_9PSED</name>
<sequence>MKNTEQQSTAVQAFTEPSRNAASLILDPVSMKAMTDLADLMANGKTSLPAHFRGNSADCMAIIIQSMQWQMNPFAVAQKTYIVNGGQLSYEAQLINAVITSRAPTEDRLNYEWFGDWPKILGNFRVYKSDKKKNEDGSTKEYRYPNWSIEDEKGLGIRVWATFRGESKPRELETLLLQARTRNSTLWAEDPKQQIAYLATKKWARLHCPDVILGCYTPDEFDPNFYSGEAREINPDSTDSQPSQSSQPKASRDYSNIRAAKPSPDADQALAQLLEIAKGQDIEAYAVAWRALTPTMRARVGKEAHEQLKEVAATVDAEFTDIPHSNSSGVEVAE</sequence>
<dbReference type="RefSeq" id="WP_140668776.1">
    <property type="nucleotide sequence ID" value="NZ_RCZE01000008.1"/>
</dbReference>
<reference evidence="2 3" key="1">
    <citation type="journal article" date="2019" name="Environ. Microbiol.">
        <title>Species interactions and distinct microbial communities in high Arctic permafrost affected cryosols are associated with the CH4 and CO2 gas fluxes.</title>
        <authorList>
            <person name="Altshuler I."/>
            <person name="Hamel J."/>
            <person name="Turney S."/>
            <person name="Magnuson E."/>
            <person name="Levesque R."/>
            <person name="Greer C."/>
            <person name="Whyte L.G."/>
        </authorList>
    </citation>
    <scope>NUCLEOTIDE SEQUENCE [LARGE SCALE GENOMIC DNA]</scope>
    <source>
        <strain evidence="2 3">E3</strain>
    </source>
</reference>
<comment type="caution">
    <text evidence="2">The sequence shown here is derived from an EMBL/GenBank/DDBJ whole genome shotgun (WGS) entry which is preliminary data.</text>
</comment>
<feature type="compositionally biased region" description="Low complexity" evidence="1">
    <location>
        <begin position="235"/>
        <end position="248"/>
    </location>
</feature>
<proteinExistence type="predicted"/>